<dbReference type="EMBL" id="LN890969">
    <property type="protein sequence ID" value="CUS13630.1"/>
    <property type="molecule type" value="Genomic_DNA"/>
</dbReference>
<accession>A0A292Q4I6</accession>
<proteinExistence type="predicted"/>
<name>A0A292Q4I6_9PEZI</name>
<dbReference type="AlphaFoldDB" id="A0A292Q4I6"/>
<protein>
    <submittedName>
        <fullName evidence="1">Uncharacterized protein</fullName>
    </submittedName>
</protein>
<keyword evidence="2" id="KW-1185">Reference proteome</keyword>
<feature type="non-terminal residue" evidence="1">
    <location>
        <position position="1"/>
    </location>
</feature>
<organism evidence="1 2">
    <name type="scientific">Tuber aestivum</name>
    <name type="common">summer truffle</name>
    <dbReference type="NCBI Taxonomy" id="59557"/>
    <lineage>
        <taxon>Eukaryota</taxon>
        <taxon>Fungi</taxon>
        <taxon>Dikarya</taxon>
        <taxon>Ascomycota</taxon>
        <taxon>Pezizomycotina</taxon>
        <taxon>Pezizomycetes</taxon>
        <taxon>Pezizales</taxon>
        <taxon>Tuberaceae</taxon>
        <taxon>Tuber</taxon>
    </lineage>
</organism>
<sequence length="109" mass="11996">MHVPTSSKSAPGTLPREKQKLLSVYIYGLTGSDITFQSFPAHLYNLLSEDLDWVTHPKVNPKFGARQNTPAARGGFSTRLVRSGNLGADMISLGHPLRRILAVEVEIPR</sequence>
<gene>
    <name evidence="1" type="ORF">GSTUAT00002272001</name>
</gene>
<evidence type="ECO:0000313" key="1">
    <source>
        <dbReference type="EMBL" id="CUS13630.1"/>
    </source>
</evidence>
<evidence type="ECO:0000313" key="2">
    <source>
        <dbReference type="Proteomes" id="UP001412239"/>
    </source>
</evidence>
<reference evidence="1" key="1">
    <citation type="submission" date="2015-10" db="EMBL/GenBank/DDBJ databases">
        <authorList>
            <person name="Regsiter A."/>
            <person name="william w."/>
        </authorList>
    </citation>
    <scope>NUCLEOTIDE SEQUENCE</scope>
    <source>
        <strain evidence="1">Montdore</strain>
    </source>
</reference>
<dbReference type="Proteomes" id="UP001412239">
    <property type="component" value="Unassembled WGS sequence"/>
</dbReference>